<dbReference type="InterPro" id="IPR013108">
    <property type="entry name" value="Amidohydro_3"/>
</dbReference>
<proteinExistence type="predicted"/>
<dbReference type="Gene3D" id="2.30.40.10">
    <property type="entry name" value="Urease, subunit C, domain 1"/>
    <property type="match status" value="1"/>
</dbReference>
<dbReference type="Gene3D" id="3.10.310.70">
    <property type="match status" value="1"/>
</dbReference>
<dbReference type="EMBL" id="CAEZXE010000030">
    <property type="protein sequence ID" value="CAB4673781.1"/>
    <property type="molecule type" value="Genomic_DNA"/>
</dbReference>
<dbReference type="InterPro" id="IPR032466">
    <property type="entry name" value="Metal_Hydrolase"/>
</dbReference>
<reference evidence="2" key="1">
    <citation type="submission" date="2020-05" db="EMBL/GenBank/DDBJ databases">
        <authorList>
            <person name="Chiriac C."/>
            <person name="Salcher M."/>
            <person name="Ghai R."/>
            <person name="Kavagutti S V."/>
        </authorList>
    </citation>
    <scope>NUCLEOTIDE SEQUENCE</scope>
</reference>
<protein>
    <submittedName>
        <fullName evidence="2">Unannotated protein</fullName>
    </submittedName>
</protein>
<dbReference type="SUPFAM" id="SSF51338">
    <property type="entry name" value="Composite domain of metallo-dependent hydrolases"/>
    <property type="match status" value="1"/>
</dbReference>
<organism evidence="2">
    <name type="scientific">freshwater metagenome</name>
    <dbReference type="NCBI Taxonomy" id="449393"/>
    <lineage>
        <taxon>unclassified sequences</taxon>
        <taxon>metagenomes</taxon>
        <taxon>ecological metagenomes</taxon>
    </lineage>
</organism>
<evidence type="ECO:0000313" key="2">
    <source>
        <dbReference type="EMBL" id="CAB4673781.1"/>
    </source>
</evidence>
<dbReference type="SUPFAM" id="SSF51556">
    <property type="entry name" value="Metallo-dependent hydrolases"/>
    <property type="match status" value="1"/>
</dbReference>
<accession>A0A6J6MHV1</accession>
<dbReference type="AlphaFoldDB" id="A0A6J6MHV1"/>
<sequence length="580" mass="60842">MQSSTCNCSAHPVVKAHLGETVAASTKTIDPAHHARGHKAGKHADLLVVGTIATGNPTAPTAEAMAVSGGSIIGIGSLSDLEGLTNASTSTIKPDGIVIPGLIEPHMHIWTSLLNLNWTDMSHEACATFDDVVALVKSTAAATPNGQFVLGKLFDPSLYPGEPPLTRAILDLVAPDNPVLVMNASMHYLYANSAALAAANINDQTQDPPGGSFGRVDGKLNGIISEASAMMMTIGSLPKPTAADLATGINTILSAAASQGVTSLREAATGTLAGIGELALLHQLNGARRLPTRVSTAQFAIMAGKTPTEVAAEWAAAGVTPFSGDEMVRADAWKIVSDGSNQGRSGYLLQPYLGEDNGGKANWTPETMRDALKVGLDGGWQLMVHTNGDGAVEFALEALEDLLPSAASNDLRHRLEHVSLTTDDQLARMAKLGLSPSFLMNHVYYWGAAFRDTILGAERTNRLDRVASAYAAGMRPSLHSDYNVSKIQPLLSARTAVLRATQADGAVLNAAECATAQQALDAITRNAAWQIHADDRGSLEVGKRADFAVASANPWSTDPSTWADITFTETYIDGTPAWQS</sequence>
<dbReference type="InterPro" id="IPR033932">
    <property type="entry name" value="YtcJ-like"/>
</dbReference>
<name>A0A6J6MHV1_9ZZZZ</name>
<feature type="domain" description="Amidohydrolase 3" evidence="1">
    <location>
        <begin position="96"/>
        <end position="575"/>
    </location>
</feature>
<dbReference type="PANTHER" id="PTHR22642:SF2">
    <property type="entry name" value="PROTEIN LONG AFTER FAR-RED 3"/>
    <property type="match status" value="1"/>
</dbReference>
<dbReference type="Pfam" id="PF07969">
    <property type="entry name" value="Amidohydro_3"/>
    <property type="match status" value="1"/>
</dbReference>
<dbReference type="GO" id="GO:0016810">
    <property type="term" value="F:hydrolase activity, acting on carbon-nitrogen (but not peptide) bonds"/>
    <property type="evidence" value="ECO:0007669"/>
    <property type="project" value="InterPro"/>
</dbReference>
<gene>
    <name evidence="2" type="ORF">UFOPK2350_00513</name>
</gene>
<dbReference type="PANTHER" id="PTHR22642">
    <property type="entry name" value="IMIDAZOLONEPROPIONASE"/>
    <property type="match status" value="1"/>
</dbReference>
<dbReference type="InterPro" id="IPR011059">
    <property type="entry name" value="Metal-dep_hydrolase_composite"/>
</dbReference>
<evidence type="ECO:0000259" key="1">
    <source>
        <dbReference type="Pfam" id="PF07969"/>
    </source>
</evidence>
<dbReference type="CDD" id="cd01300">
    <property type="entry name" value="YtcJ_like"/>
    <property type="match status" value="1"/>
</dbReference>
<dbReference type="Gene3D" id="3.20.20.140">
    <property type="entry name" value="Metal-dependent hydrolases"/>
    <property type="match status" value="1"/>
</dbReference>